<reference evidence="2" key="1">
    <citation type="submission" date="2022-02" db="EMBL/GenBank/DDBJ databases">
        <title>Towards deciphering the DNA virus diversity associated with rodent species in the families Cricetidae and Heteromyidae.</title>
        <authorList>
            <person name="Lund M."/>
            <person name="Larsen B.B."/>
            <person name="Gryseels S."/>
            <person name="Kraberger S."/>
            <person name="Rowsey D.M."/>
            <person name="Steger L."/>
            <person name="Yule K.M."/>
            <person name="Upham N.S."/>
            <person name="Worobey M."/>
            <person name="Van Doorslaer K."/>
            <person name="Varsani A."/>
        </authorList>
    </citation>
    <scope>NUCLEOTIDE SEQUENCE</scope>
    <source>
        <strain evidence="2">NeonRodF8_16</strain>
    </source>
</reference>
<sequence length="344" mass="37723">MGLFSGIVSGIGSLLGANSAAKSQKQTNETNLAIARENNAMQKQMQDEQLAWNLDMWNKNNEYNTPSAQVQRLKDAGLNPYLMMSGAGGTGTSSSPASGVQPPQMQGAHMEAFDPSATYNQIANNIYNQQLQDANVKNVEEDAKAKAIDNTTRNAENLARIENLVASSHDKYSKIVLTNLEASLKRATFNDSVLYAQLQNKQMASQTNLTDATTLGVQLDNQLKDLNIKNYDRRLSAEIAEIWSKVGLNISGKKVNEKMAEKLAQDVVESVARAGGYRLDNWQKMKMANVLYNTAYENYKALRADNAQSASWFDNTGSWYGKTLNTILAPAKGIFSGGFSKVVK</sequence>
<organism evidence="2">
    <name type="scientific">Peromfec virus RodF8_16</name>
    <dbReference type="NCBI Taxonomy" id="2929360"/>
    <lineage>
        <taxon>Viruses</taxon>
        <taxon>Monodnaviria</taxon>
        <taxon>Sangervirae</taxon>
        <taxon>Phixviricota</taxon>
        <taxon>Malgrandaviricetes</taxon>
        <taxon>Petitvirales</taxon>
        <taxon>Microviridae</taxon>
    </lineage>
</organism>
<feature type="region of interest" description="Disordered" evidence="1">
    <location>
        <begin position="87"/>
        <end position="106"/>
    </location>
</feature>
<accession>A0A976R8T6</accession>
<name>A0A976R8T6_9VIRU</name>
<dbReference type="EMBL" id="OM869651">
    <property type="protein sequence ID" value="UPW41698.1"/>
    <property type="molecule type" value="Genomic_DNA"/>
</dbReference>
<evidence type="ECO:0000313" key="2">
    <source>
        <dbReference type="EMBL" id="UPW41698.1"/>
    </source>
</evidence>
<evidence type="ECO:0000256" key="1">
    <source>
        <dbReference type="SAM" id="MobiDB-lite"/>
    </source>
</evidence>
<proteinExistence type="predicted"/>
<protein>
    <submittedName>
        <fullName evidence="2">DNA pilot protein</fullName>
    </submittedName>
</protein>